<keyword evidence="6" id="KW-0479">Metal-binding</keyword>
<evidence type="ECO:0000256" key="1">
    <source>
        <dbReference type="ARBA" id="ARBA00001913"/>
    </source>
</evidence>
<keyword evidence="7" id="KW-0677">Repeat</keyword>
<gene>
    <name evidence="11" type="ORF">ABEG18_26585</name>
</gene>
<dbReference type="CDD" id="cd04277">
    <property type="entry name" value="ZnMc_serralysin_like"/>
    <property type="match status" value="1"/>
</dbReference>
<evidence type="ECO:0000313" key="11">
    <source>
        <dbReference type="EMBL" id="XBO39196.1"/>
    </source>
</evidence>
<dbReference type="Gene3D" id="3.40.390.10">
    <property type="entry name" value="Collagenase (Catalytic Domain)"/>
    <property type="match status" value="1"/>
</dbReference>
<evidence type="ECO:0000256" key="3">
    <source>
        <dbReference type="ARBA" id="ARBA00009490"/>
    </source>
</evidence>
<dbReference type="Pfam" id="PF08548">
    <property type="entry name" value="Peptidase_M10_C"/>
    <property type="match status" value="1"/>
</dbReference>
<evidence type="ECO:0000256" key="7">
    <source>
        <dbReference type="ARBA" id="ARBA00022737"/>
    </source>
</evidence>
<name>A0AAU7JFQ2_9HYPH</name>
<dbReference type="InterPro" id="IPR050557">
    <property type="entry name" value="RTX_toxin/Mannuronan_C5-epim"/>
</dbReference>
<sequence>MAYGVYVAPTGKSTVDGVLSGLRWNTGTLTFSFPTTASQYGSDYNWAGASAETRQNFTAFTAAQQTMVRSVLAEYSSFANLTFTETTGGASDMRFGRSSAVDGSGAYAWAYYPSGGPGGDVWFMRNWSTPPQIGTFDYLATMHEIGHALGLKHSFETSGSFGAMPSNLDGNDFTIMSYQAFPGAGYNVVNYAGSYAQTPMLYDIQALQSLYGANFNSNAGATTYRWSQTTGEMFINGVGQGAPAGNHIEMTLWDGGGFDTYDFSAYTRGLRIDLNPGSWVTETTLAGSQVAQFSPTAYAPGTIANAFLYNGDTRSLIEAANGGSANDILVGNQANNLLNGNAGNDTLQGGAGADTLIGGLGADSLDGGDGFDTASYAAATGGVTVDLGTGLGAGAEAAGDALIRVEAVVGSGFNDILRGDANANLLDGGAGLDQLFGGAGADTLLGGAGDDLLVGGAGADSLDGGAGVDTASYATATAGVAIDLLTAANQKGDAAGDVFTGVEHWLGSAYADSFVADNAGRWFDGAAGADSIKGGTGADALFGGAGDDGLSGGLGADTLTGGDGFDTVSYADSAAAVSVNLQSGAVSGGTAAGDVISGFEAVVGSSFNDVLTGDAGANRLEGGGGADQLYGGAGADTLLGGAGDDILQGGLGADSLDGGAGFDTVSYANALAGVRLSLADATQGLGDAAGDLFVGIEAVIGSSYADMITGDALSNRLQGGGGADTLVGGGGADTLSGGAGVDVFVFSAAAGKDVISDFVAAGVDHDVIRLLGTSMTNYASLLKASAQVGADVCISLSANDTITLSNVTLSNLAVSDFLFV</sequence>
<dbReference type="GO" id="GO:0004222">
    <property type="term" value="F:metalloendopeptidase activity"/>
    <property type="evidence" value="ECO:0007669"/>
    <property type="project" value="InterPro"/>
</dbReference>
<dbReference type="InterPro" id="IPR013858">
    <property type="entry name" value="Peptidase_M10B_C"/>
</dbReference>
<dbReference type="PRINTS" id="PR00313">
    <property type="entry name" value="CABNDNGRPT"/>
</dbReference>
<dbReference type="PANTHER" id="PTHR38340:SF1">
    <property type="entry name" value="S-LAYER PROTEIN"/>
    <property type="match status" value="1"/>
</dbReference>
<evidence type="ECO:0000256" key="5">
    <source>
        <dbReference type="ARBA" id="ARBA00022670"/>
    </source>
</evidence>
<dbReference type="Gene3D" id="2.150.10.10">
    <property type="entry name" value="Serralysin-like metalloprotease, C-terminal"/>
    <property type="match status" value="5"/>
</dbReference>
<dbReference type="Pfam" id="PF00413">
    <property type="entry name" value="Peptidase_M10"/>
    <property type="match status" value="1"/>
</dbReference>
<dbReference type="GO" id="GO:0005509">
    <property type="term" value="F:calcium ion binding"/>
    <property type="evidence" value="ECO:0007669"/>
    <property type="project" value="InterPro"/>
</dbReference>
<dbReference type="PANTHER" id="PTHR38340">
    <property type="entry name" value="S-LAYER PROTEIN"/>
    <property type="match status" value="1"/>
</dbReference>
<keyword evidence="4" id="KW-0964">Secreted</keyword>
<evidence type="ECO:0000256" key="9">
    <source>
        <dbReference type="ARBA" id="ARBA00022833"/>
    </source>
</evidence>
<reference evidence="11" key="1">
    <citation type="submission" date="2024-05" db="EMBL/GenBank/DDBJ databases">
        <authorList>
            <person name="Kim S."/>
            <person name="Heo J."/>
            <person name="Choi H."/>
            <person name="Choi Y."/>
            <person name="Kwon S.-W."/>
            <person name="Kim Y."/>
        </authorList>
    </citation>
    <scope>NUCLEOTIDE SEQUENCE</scope>
    <source>
        <strain evidence="11">KACC 23698</strain>
    </source>
</reference>
<dbReference type="InterPro" id="IPR001343">
    <property type="entry name" value="Hemolysn_Ca-bd"/>
</dbReference>
<organism evidence="11">
    <name type="scientific">Alsobacter sp. KACC 23698</name>
    <dbReference type="NCBI Taxonomy" id="3149229"/>
    <lineage>
        <taxon>Bacteria</taxon>
        <taxon>Pseudomonadati</taxon>
        <taxon>Pseudomonadota</taxon>
        <taxon>Alphaproteobacteria</taxon>
        <taxon>Hyphomicrobiales</taxon>
        <taxon>Alsobacteraceae</taxon>
        <taxon>Alsobacter</taxon>
    </lineage>
</organism>
<dbReference type="InterPro" id="IPR034033">
    <property type="entry name" value="Serralysin-like"/>
</dbReference>
<evidence type="ECO:0000259" key="10">
    <source>
        <dbReference type="SMART" id="SM00235"/>
    </source>
</evidence>
<dbReference type="AlphaFoldDB" id="A0AAU7JFQ2"/>
<comment type="similarity">
    <text evidence="3">Belongs to the peptidase M10B family.</text>
</comment>
<dbReference type="InterPro" id="IPR024079">
    <property type="entry name" value="MetalloPept_cat_dom_sf"/>
</dbReference>
<proteinExistence type="inferred from homology"/>
<dbReference type="SUPFAM" id="SSF55486">
    <property type="entry name" value="Metalloproteases ('zincins'), catalytic domain"/>
    <property type="match status" value="1"/>
</dbReference>
<accession>A0AAU7JFQ2</accession>
<evidence type="ECO:0000256" key="2">
    <source>
        <dbReference type="ARBA" id="ARBA00004613"/>
    </source>
</evidence>
<evidence type="ECO:0000256" key="4">
    <source>
        <dbReference type="ARBA" id="ARBA00022525"/>
    </source>
</evidence>
<dbReference type="Pfam" id="PF00353">
    <property type="entry name" value="HemolysinCabind"/>
    <property type="match status" value="5"/>
</dbReference>
<dbReference type="GO" id="GO:0031012">
    <property type="term" value="C:extracellular matrix"/>
    <property type="evidence" value="ECO:0007669"/>
    <property type="project" value="InterPro"/>
</dbReference>
<dbReference type="GO" id="GO:0005615">
    <property type="term" value="C:extracellular space"/>
    <property type="evidence" value="ECO:0007669"/>
    <property type="project" value="InterPro"/>
</dbReference>
<dbReference type="InterPro" id="IPR006026">
    <property type="entry name" value="Peptidase_Metallo"/>
</dbReference>
<dbReference type="RefSeq" id="WP_406856033.1">
    <property type="nucleotide sequence ID" value="NZ_CP157484.1"/>
</dbReference>
<dbReference type="SMART" id="SM00235">
    <property type="entry name" value="ZnMc"/>
    <property type="match status" value="1"/>
</dbReference>
<keyword evidence="5" id="KW-0645">Protease</keyword>
<dbReference type="InterPro" id="IPR011049">
    <property type="entry name" value="Serralysin-like_metalloprot_C"/>
</dbReference>
<protein>
    <submittedName>
        <fullName evidence="11">M10 family metallopeptidase</fullName>
    </submittedName>
</protein>
<dbReference type="GO" id="GO:0008270">
    <property type="term" value="F:zinc ion binding"/>
    <property type="evidence" value="ECO:0007669"/>
    <property type="project" value="InterPro"/>
</dbReference>
<evidence type="ECO:0000256" key="6">
    <source>
        <dbReference type="ARBA" id="ARBA00022723"/>
    </source>
</evidence>
<dbReference type="SUPFAM" id="SSF51120">
    <property type="entry name" value="beta-Roll"/>
    <property type="match status" value="5"/>
</dbReference>
<dbReference type="PROSITE" id="PS00330">
    <property type="entry name" value="HEMOLYSIN_CALCIUM"/>
    <property type="match status" value="11"/>
</dbReference>
<evidence type="ECO:0000256" key="8">
    <source>
        <dbReference type="ARBA" id="ARBA00022801"/>
    </source>
</evidence>
<dbReference type="GO" id="GO:0006508">
    <property type="term" value="P:proteolysis"/>
    <property type="evidence" value="ECO:0007669"/>
    <property type="project" value="UniProtKB-KW"/>
</dbReference>
<dbReference type="InterPro" id="IPR018511">
    <property type="entry name" value="Hemolysin-typ_Ca-bd_CS"/>
</dbReference>
<comment type="subcellular location">
    <subcellularLocation>
        <location evidence="2">Secreted</location>
    </subcellularLocation>
</comment>
<dbReference type="InterPro" id="IPR001818">
    <property type="entry name" value="Pept_M10_metallopeptidase"/>
</dbReference>
<keyword evidence="9" id="KW-0862">Zinc</keyword>
<comment type="cofactor">
    <cofactor evidence="1">
        <name>Ca(2+)</name>
        <dbReference type="ChEBI" id="CHEBI:29108"/>
    </cofactor>
</comment>
<feature type="domain" description="Peptidase metallopeptidase" evidence="10">
    <location>
        <begin position="20"/>
        <end position="204"/>
    </location>
</feature>
<dbReference type="EMBL" id="CP157484">
    <property type="protein sequence ID" value="XBO39196.1"/>
    <property type="molecule type" value="Genomic_DNA"/>
</dbReference>
<keyword evidence="8" id="KW-0378">Hydrolase</keyword>